<sequence length="109" mass="12626">TEIEFIDVTLKRQCCGTALSVVVTVSSFVNPLKLYNVRCASHVGRKKGRSIMMLESSDEYTCMEVPSILHELFHVVGMTHEHMRHDRDRYIKVLYKNIDRSRLPSPFLN</sequence>
<gene>
    <name evidence="4" type="ORF">SVUK_LOCUS8764</name>
</gene>
<keyword evidence="1 2" id="KW-0645">Protease</keyword>
<dbReference type="Proteomes" id="UP000270094">
    <property type="component" value="Unassembled WGS sequence"/>
</dbReference>
<keyword evidence="1 2" id="KW-0862">Zinc</keyword>
<feature type="domain" description="Peptidase M12A" evidence="3">
    <location>
        <begin position="1"/>
        <end position="109"/>
    </location>
</feature>
<feature type="binding site" evidence="1">
    <location>
        <position position="74"/>
    </location>
    <ligand>
        <name>Zn(2+)</name>
        <dbReference type="ChEBI" id="CHEBI:29105"/>
        <note>catalytic</note>
    </ligand>
</feature>
<protein>
    <recommendedName>
        <fullName evidence="2">Metalloendopeptidase</fullName>
        <ecNumber evidence="2">3.4.24.-</ecNumber>
    </recommendedName>
</protein>
<dbReference type="EC" id="3.4.24.-" evidence="2"/>
<evidence type="ECO:0000313" key="5">
    <source>
        <dbReference type="Proteomes" id="UP000270094"/>
    </source>
</evidence>
<dbReference type="GO" id="GO:0008270">
    <property type="term" value="F:zinc ion binding"/>
    <property type="evidence" value="ECO:0007669"/>
    <property type="project" value="UniProtKB-UniRule"/>
</dbReference>
<dbReference type="SUPFAM" id="SSF55486">
    <property type="entry name" value="Metalloproteases ('zincins'), catalytic domain"/>
    <property type="match status" value="1"/>
</dbReference>
<organism evidence="4 5">
    <name type="scientific">Strongylus vulgaris</name>
    <name type="common">Blood worm</name>
    <dbReference type="NCBI Taxonomy" id="40348"/>
    <lineage>
        <taxon>Eukaryota</taxon>
        <taxon>Metazoa</taxon>
        <taxon>Ecdysozoa</taxon>
        <taxon>Nematoda</taxon>
        <taxon>Chromadorea</taxon>
        <taxon>Rhabditida</taxon>
        <taxon>Rhabditina</taxon>
        <taxon>Rhabditomorpha</taxon>
        <taxon>Strongyloidea</taxon>
        <taxon>Strongylidae</taxon>
        <taxon>Strongylus</taxon>
    </lineage>
</organism>
<proteinExistence type="predicted"/>
<dbReference type="GO" id="GO:0004222">
    <property type="term" value="F:metalloendopeptidase activity"/>
    <property type="evidence" value="ECO:0007669"/>
    <property type="project" value="UniProtKB-UniRule"/>
</dbReference>
<dbReference type="InterPro" id="IPR001506">
    <property type="entry name" value="Peptidase_M12A"/>
</dbReference>
<comment type="caution">
    <text evidence="1">Lacks conserved residue(s) required for the propagation of feature annotation.</text>
</comment>
<dbReference type="AlphaFoldDB" id="A0A3P7IUG5"/>
<dbReference type="PROSITE" id="PS51864">
    <property type="entry name" value="ASTACIN"/>
    <property type="match status" value="1"/>
</dbReference>
<reference evidence="4 5" key="1">
    <citation type="submission" date="2018-11" db="EMBL/GenBank/DDBJ databases">
        <authorList>
            <consortium name="Pathogen Informatics"/>
        </authorList>
    </citation>
    <scope>NUCLEOTIDE SEQUENCE [LARGE SCALE GENOMIC DNA]</scope>
</reference>
<dbReference type="InterPro" id="IPR024079">
    <property type="entry name" value="MetalloPept_cat_dom_sf"/>
</dbReference>
<evidence type="ECO:0000313" key="4">
    <source>
        <dbReference type="EMBL" id="VDM73766.1"/>
    </source>
</evidence>
<dbReference type="Pfam" id="PF01400">
    <property type="entry name" value="Astacin"/>
    <property type="match status" value="1"/>
</dbReference>
<evidence type="ECO:0000256" key="2">
    <source>
        <dbReference type="RuleBase" id="RU361183"/>
    </source>
</evidence>
<evidence type="ECO:0000259" key="3">
    <source>
        <dbReference type="PROSITE" id="PS51864"/>
    </source>
</evidence>
<dbReference type="PANTHER" id="PTHR10127">
    <property type="entry name" value="DISCOIDIN, CUB, EGF, LAMININ , AND ZINC METALLOPROTEASE DOMAIN CONTAINING"/>
    <property type="match status" value="1"/>
</dbReference>
<evidence type="ECO:0000256" key="1">
    <source>
        <dbReference type="PROSITE-ProRule" id="PRU01211"/>
    </source>
</evidence>
<dbReference type="GO" id="GO:0006508">
    <property type="term" value="P:proteolysis"/>
    <property type="evidence" value="ECO:0007669"/>
    <property type="project" value="UniProtKB-KW"/>
</dbReference>
<feature type="binding site" evidence="1">
    <location>
        <position position="70"/>
    </location>
    <ligand>
        <name>Zn(2+)</name>
        <dbReference type="ChEBI" id="CHEBI:29105"/>
        <note>catalytic</note>
    </ligand>
</feature>
<dbReference type="Gene3D" id="3.40.390.10">
    <property type="entry name" value="Collagenase (Catalytic Domain)"/>
    <property type="match status" value="1"/>
</dbReference>
<feature type="active site" evidence="1">
    <location>
        <position position="71"/>
    </location>
</feature>
<keyword evidence="1 2" id="KW-0482">Metalloprotease</keyword>
<keyword evidence="5" id="KW-1185">Reference proteome</keyword>
<keyword evidence="1 2" id="KW-0479">Metal-binding</keyword>
<accession>A0A3P7IUG5</accession>
<keyword evidence="1 2" id="KW-0378">Hydrolase</keyword>
<feature type="binding site" evidence="1">
    <location>
        <position position="80"/>
    </location>
    <ligand>
        <name>Zn(2+)</name>
        <dbReference type="ChEBI" id="CHEBI:29105"/>
        <note>catalytic</note>
    </ligand>
</feature>
<dbReference type="EMBL" id="UYYB01032314">
    <property type="protein sequence ID" value="VDM73766.1"/>
    <property type="molecule type" value="Genomic_DNA"/>
</dbReference>
<dbReference type="PRINTS" id="PR00480">
    <property type="entry name" value="ASTACIN"/>
</dbReference>
<feature type="non-terminal residue" evidence="4">
    <location>
        <position position="1"/>
    </location>
</feature>
<dbReference type="PANTHER" id="PTHR10127:SF880">
    <property type="entry name" value="ZINC METALLOPROTEINASE NAS-5"/>
    <property type="match status" value="1"/>
</dbReference>
<comment type="cofactor">
    <cofactor evidence="1 2">
        <name>Zn(2+)</name>
        <dbReference type="ChEBI" id="CHEBI:29105"/>
    </cofactor>
    <text evidence="1 2">Binds 1 zinc ion per subunit.</text>
</comment>
<name>A0A3P7IUG5_STRVU</name>
<dbReference type="OrthoDB" id="291007at2759"/>